<dbReference type="RefSeq" id="WP_087033943.1">
    <property type="nucleotide sequence ID" value="NZ_FJNE01000008.1"/>
</dbReference>
<evidence type="ECO:0000313" key="2">
    <source>
        <dbReference type="Proteomes" id="UP000242754"/>
    </source>
</evidence>
<accession>A0A143YV30</accession>
<dbReference type="InterPro" id="IPR029058">
    <property type="entry name" value="AB_hydrolase_fold"/>
</dbReference>
<protein>
    <submittedName>
        <fullName evidence="1">Alpha/beta hydrolase fold</fullName>
    </submittedName>
</protein>
<dbReference type="Proteomes" id="UP000242754">
    <property type="component" value="Unassembled WGS sequence"/>
</dbReference>
<keyword evidence="1" id="KW-0378">Hydrolase</keyword>
<proteinExistence type="predicted"/>
<gene>
    <name evidence="1" type="ORF">Tpal_2393</name>
</gene>
<dbReference type="SUPFAM" id="SSF53474">
    <property type="entry name" value="alpha/beta-Hydrolases"/>
    <property type="match status" value="1"/>
</dbReference>
<reference evidence="1 2" key="1">
    <citation type="submission" date="2016-02" db="EMBL/GenBank/DDBJ databases">
        <authorList>
            <person name="Wen L."/>
            <person name="He K."/>
            <person name="Yang H."/>
        </authorList>
    </citation>
    <scope>NUCLEOTIDE SEQUENCE [LARGE SCALE GENOMIC DNA]</scope>
    <source>
        <strain evidence="1">Trichococcus palustris</strain>
    </source>
</reference>
<name>A0A143YV30_9LACT</name>
<dbReference type="STRING" id="140314.SAMN04488076_10746"/>
<keyword evidence="2" id="KW-1185">Reference proteome</keyword>
<dbReference type="GO" id="GO:0016787">
    <property type="term" value="F:hydrolase activity"/>
    <property type="evidence" value="ECO:0007669"/>
    <property type="project" value="UniProtKB-KW"/>
</dbReference>
<organism evidence="1 2">
    <name type="scientific">Trichococcus palustris</name>
    <dbReference type="NCBI Taxonomy" id="140314"/>
    <lineage>
        <taxon>Bacteria</taxon>
        <taxon>Bacillati</taxon>
        <taxon>Bacillota</taxon>
        <taxon>Bacilli</taxon>
        <taxon>Lactobacillales</taxon>
        <taxon>Carnobacteriaceae</taxon>
        <taxon>Trichococcus</taxon>
    </lineage>
</organism>
<sequence>MAGAVKEIILDEFKKADVRSHFSVVQSLMPVLKDKVYKGTTAIFVLQSEDDRTQSKRDIEKYAALYGEKVQFVSHGNSGHVAMVIDEEAYFNAISKIL</sequence>
<dbReference type="EMBL" id="FJNE01000008">
    <property type="protein sequence ID" value="CZQ99594.1"/>
    <property type="molecule type" value="Genomic_DNA"/>
</dbReference>
<evidence type="ECO:0000313" key="1">
    <source>
        <dbReference type="EMBL" id="CZQ99594.1"/>
    </source>
</evidence>
<dbReference type="AlphaFoldDB" id="A0A143YV30"/>